<dbReference type="EMBL" id="JARJCW010000048">
    <property type="protein sequence ID" value="KAJ7204145.1"/>
    <property type="molecule type" value="Genomic_DNA"/>
</dbReference>
<feature type="region of interest" description="Disordered" evidence="1">
    <location>
        <begin position="412"/>
        <end position="432"/>
    </location>
</feature>
<evidence type="ECO:0000256" key="1">
    <source>
        <dbReference type="SAM" id="MobiDB-lite"/>
    </source>
</evidence>
<feature type="compositionally biased region" description="Polar residues" evidence="1">
    <location>
        <begin position="595"/>
        <end position="610"/>
    </location>
</feature>
<reference evidence="2" key="1">
    <citation type="submission" date="2023-03" db="EMBL/GenBank/DDBJ databases">
        <title>Massive genome expansion in bonnet fungi (Mycena s.s.) driven by repeated elements and novel gene families across ecological guilds.</title>
        <authorList>
            <consortium name="Lawrence Berkeley National Laboratory"/>
            <person name="Harder C.B."/>
            <person name="Miyauchi S."/>
            <person name="Viragh M."/>
            <person name="Kuo A."/>
            <person name="Thoen E."/>
            <person name="Andreopoulos B."/>
            <person name="Lu D."/>
            <person name="Skrede I."/>
            <person name="Drula E."/>
            <person name="Henrissat B."/>
            <person name="Morin E."/>
            <person name="Kohler A."/>
            <person name="Barry K."/>
            <person name="LaButti K."/>
            <person name="Morin E."/>
            <person name="Salamov A."/>
            <person name="Lipzen A."/>
            <person name="Mereny Z."/>
            <person name="Hegedus B."/>
            <person name="Baldrian P."/>
            <person name="Stursova M."/>
            <person name="Weitz H."/>
            <person name="Taylor A."/>
            <person name="Grigoriev I.V."/>
            <person name="Nagy L.G."/>
            <person name="Martin F."/>
            <person name="Kauserud H."/>
        </authorList>
    </citation>
    <scope>NUCLEOTIDE SEQUENCE</scope>
    <source>
        <strain evidence="2">9144</strain>
    </source>
</reference>
<evidence type="ECO:0000313" key="3">
    <source>
        <dbReference type="Proteomes" id="UP001219525"/>
    </source>
</evidence>
<organism evidence="2 3">
    <name type="scientific">Mycena pura</name>
    <dbReference type="NCBI Taxonomy" id="153505"/>
    <lineage>
        <taxon>Eukaryota</taxon>
        <taxon>Fungi</taxon>
        <taxon>Dikarya</taxon>
        <taxon>Basidiomycota</taxon>
        <taxon>Agaricomycotina</taxon>
        <taxon>Agaricomycetes</taxon>
        <taxon>Agaricomycetidae</taxon>
        <taxon>Agaricales</taxon>
        <taxon>Marasmiineae</taxon>
        <taxon>Mycenaceae</taxon>
        <taxon>Mycena</taxon>
    </lineage>
</organism>
<sequence length="730" mass="80195">ISPSPSSTSRQRFIFVFLRDSATGSESKHCHSIVRGMHRILILTIADNDIRPRYTTSFQSFHPFSVLLSTRRELARFMRDSVAGAAARTSGSCEKLVPVLPSICDPLTPPLRSETRQTNDEHEELKFRKVVDDTLNECEKRDRAGLPWSLQRIQHVCSKAKSFLATILCNKGCFSCQFNLSTFAALALLIAPINNTVCNDGLLAVREDVPRRLRRATPHACFTPSTANVTAFSILHTFYTDLAFAYELRTDGPAALNTHTANKNMSVLDCESAVKRPPVSWLTQTTAPTARGGMVNSLARRSNISMFLTLSSADGVFLATARLCTENSGIQAAVTHYRPATNRTGLSRKSDAVPQLIRLRSLLIGGDGAWSAHCRMCLYYFVDTTSTATGSMVSLLWDFNVPDQFEVGDPVPTRSFEGDHNINTDEKPSGECISDEREGARLSARFAPECLTQPVTRERTVHDAHHSRIVLLKIVSPRIRWRAAPKSTHCLHTVSKAKDKALTPCERCSRKGLKCEYVTGTVPSADPPDVRPTVRPRPQPAPHVYASAPTSGGSTHGAGPRDGYTYHLGPSMVPNSGYSQYAPMPAQDSIARAQQPASHHYSQPQPQYTRNDSHNRAPVPMASANLLPTTEPPYYAAPSWSSNPQAIAGYSAHQQPFQNWDAFANSELFSRKVHLSLESAVRLDGDQGGVGARCSGDFKYLRASVPNIAVAKKPDSRISARAARRTETQP</sequence>
<keyword evidence="3" id="KW-1185">Reference proteome</keyword>
<name>A0AAD6V6H7_9AGAR</name>
<proteinExistence type="predicted"/>
<evidence type="ECO:0000313" key="2">
    <source>
        <dbReference type="EMBL" id="KAJ7204145.1"/>
    </source>
</evidence>
<feature type="region of interest" description="Disordered" evidence="1">
    <location>
        <begin position="589"/>
        <end position="625"/>
    </location>
</feature>
<accession>A0AAD6V6H7</accession>
<protein>
    <submittedName>
        <fullName evidence="2">Uncharacterized protein</fullName>
    </submittedName>
</protein>
<dbReference type="AlphaFoldDB" id="A0AAD6V6H7"/>
<comment type="caution">
    <text evidence="2">The sequence shown here is derived from an EMBL/GenBank/DDBJ whole genome shotgun (WGS) entry which is preliminary data.</text>
</comment>
<gene>
    <name evidence="2" type="ORF">GGX14DRAFT_647672</name>
</gene>
<feature type="non-terminal residue" evidence="2">
    <location>
        <position position="1"/>
    </location>
</feature>
<feature type="region of interest" description="Disordered" evidence="1">
    <location>
        <begin position="526"/>
        <end position="569"/>
    </location>
</feature>
<feature type="compositionally biased region" description="Basic and acidic residues" evidence="1">
    <location>
        <begin position="416"/>
        <end position="432"/>
    </location>
</feature>
<dbReference type="Proteomes" id="UP001219525">
    <property type="component" value="Unassembled WGS sequence"/>
</dbReference>